<evidence type="ECO:0000313" key="3">
    <source>
        <dbReference type="Proteomes" id="UP000186465"/>
    </source>
</evidence>
<dbReference type="Gene3D" id="3.40.50.300">
    <property type="entry name" value="P-loop containing nucleotide triphosphate hydrolases"/>
    <property type="match status" value="1"/>
</dbReference>
<name>A0A1Q5PJX9_9ACTO</name>
<dbReference type="Proteomes" id="UP000186465">
    <property type="component" value="Unassembled WGS sequence"/>
</dbReference>
<feature type="domain" description="Orc1-like AAA ATPase" evidence="1">
    <location>
        <begin position="17"/>
        <end position="178"/>
    </location>
</feature>
<dbReference type="InterPro" id="IPR027417">
    <property type="entry name" value="P-loop_NTPase"/>
</dbReference>
<dbReference type="PANTHER" id="PTHR34301">
    <property type="entry name" value="DNA-BINDING PROTEIN-RELATED"/>
    <property type="match status" value="1"/>
</dbReference>
<organism evidence="2 3">
    <name type="scientific">Boudabousia marimammalium</name>
    <dbReference type="NCBI Taxonomy" id="156892"/>
    <lineage>
        <taxon>Bacteria</taxon>
        <taxon>Bacillati</taxon>
        <taxon>Actinomycetota</taxon>
        <taxon>Actinomycetes</taxon>
        <taxon>Actinomycetales</taxon>
        <taxon>Actinomycetaceae</taxon>
        <taxon>Boudabousia</taxon>
    </lineage>
</organism>
<dbReference type="EMBL" id="MPDM01000009">
    <property type="protein sequence ID" value="OKL46240.1"/>
    <property type="molecule type" value="Genomic_DNA"/>
</dbReference>
<dbReference type="SUPFAM" id="SSF52540">
    <property type="entry name" value="P-loop containing nucleoside triphosphate hydrolases"/>
    <property type="match status" value="1"/>
</dbReference>
<dbReference type="AlphaFoldDB" id="A0A1Q5PJX9"/>
<keyword evidence="3" id="KW-1185">Reference proteome</keyword>
<dbReference type="STRING" id="156892.BM477_07360"/>
<dbReference type="Pfam" id="PF13191">
    <property type="entry name" value="AAA_16"/>
    <property type="match status" value="1"/>
</dbReference>
<comment type="caution">
    <text evidence="2">The sequence shown here is derived from an EMBL/GenBank/DDBJ whole genome shotgun (WGS) entry which is preliminary data.</text>
</comment>
<dbReference type="PANTHER" id="PTHR34301:SF8">
    <property type="entry name" value="ATPASE DOMAIN-CONTAINING PROTEIN"/>
    <property type="match status" value="1"/>
</dbReference>
<evidence type="ECO:0000259" key="1">
    <source>
        <dbReference type="Pfam" id="PF13191"/>
    </source>
</evidence>
<sequence length="375" mass="41564">MLKNPFKPTMGMTPPLLVGREDILDEVQFALDNGPGTHERVTVITGPRGIGKTVLLNAIEDLALQRGWVYFSETATKGFLPRLIGSAQAKITELAPKPKRKLTGLSISGAGGLDWENVEHTASPSSLRENLTRLLDLIDETDAKLRQETGLFITLDELHHLQRDEIIELATTVQHLIRESRNIALFMAGIPGSVKPLLGDNAGRNPITFLRRANRVTLGRVDTDFVREGLAVPVQNLGLRWDEDALDEAATACDGYPFMIQLVGQYSFAARQGDTITAASVRAGISRARTKLGQLVHEPALADLSEKDRVFLGFMAEDEEDSAVAEIADRMGVSAQYANNYRRRLIDAEMIEPTQRGRVKFALPYLREYLRENYS</sequence>
<reference evidence="3" key="1">
    <citation type="submission" date="2016-11" db="EMBL/GenBank/DDBJ databases">
        <title>Actinomyces gypaetusis sp. nov. isolated from Gypaetus barbatus in Qinghai Tibet Plateau China.</title>
        <authorList>
            <person name="Meng X."/>
        </authorList>
    </citation>
    <scope>NUCLEOTIDE SEQUENCE [LARGE SCALE GENOMIC DNA]</scope>
    <source>
        <strain evidence="3">DSM 15383</strain>
    </source>
</reference>
<dbReference type="InterPro" id="IPR041664">
    <property type="entry name" value="AAA_16"/>
</dbReference>
<gene>
    <name evidence="2" type="ORF">BM477_07360</name>
</gene>
<accession>A0A1Q5PJX9</accession>
<evidence type="ECO:0000313" key="2">
    <source>
        <dbReference type="EMBL" id="OKL46240.1"/>
    </source>
</evidence>
<proteinExistence type="predicted"/>
<protein>
    <recommendedName>
        <fullName evidence="1">Orc1-like AAA ATPase domain-containing protein</fullName>
    </recommendedName>
</protein>